<evidence type="ECO:0000256" key="7">
    <source>
        <dbReference type="ARBA" id="ARBA00022741"/>
    </source>
</evidence>
<accession>A0A0K2UE88</accession>
<dbReference type="CDD" id="cd07957">
    <property type="entry name" value="Anticodon_Ia_Met"/>
    <property type="match status" value="1"/>
</dbReference>
<dbReference type="EC" id="6.1.1.10" evidence="3"/>
<evidence type="ECO:0000256" key="10">
    <source>
        <dbReference type="ARBA" id="ARBA00023146"/>
    </source>
</evidence>
<dbReference type="SUPFAM" id="SSF47323">
    <property type="entry name" value="Anticodon-binding domain of a subclass of class I aminoacyl-tRNA synthetases"/>
    <property type="match status" value="1"/>
</dbReference>
<dbReference type="InterPro" id="IPR041872">
    <property type="entry name" value="Anticodon_Met"/>
</dbReference>
<dbReference type="Pfam" id="PF00458">
    <property type="entry name" value="WHEP-TRS"/>
    <property type="match status" value="1"/>
</dbReference>
<dbReference type="PANTHER" id="PTHR45765">
    <property type="entry name" value="METHIONINE--TRNA LIGASE"/>
    <property type="match status" value="1"/>
</dbReference>
<comment type="catalytic activity">
    <reaction evidence="12">
        <text>tRNA(Met) + L-methionine + ATP = L-methionyl-tRNA(Met) + AMP + diphosphate</text>
        <dbReference type="Rhea" id="RHEA:13481"/>
        <dbReference type="Rhea" id="RHEA-COMP:9667"/>
        <dbReference type="Rhea" id="RHEA-COMP:9698"/>
        <dbReference type="ChEBI" id="CHEBI:30616"/>
        <dbReference type="ChEBI" id="CHEBI:33019"/>
        <dbReference type="ChEBI" id="CHEBI:57844"/>
        <dbReference type="ChEBI" id="CHEBI:78442"/>
        <dbReference type="ChEBI" id="CHEBI:78530"/>
        <dbReference type="ChEBI" id="CHEBI:456215"/>
        <dbReference type="EC" id="6.1.1.10"/>
    </reaction>
</comment>
<keyword evidence="6 13" id="KW-0436">Ligase</keyword>
<dbReference type="PROSITE" id="PS51185">
    <property type="entry name" value="WHEP_TRS_2"/>
    <property type="match status" value="1"/>
</dbReference>
<dbReference type="Gene3D" id="1.10.287.10">
    <property type="entry name" value="S15/NS1, RNA-binding"/>
    <property type="match status" value="1"/>
</dbReference>
<evidence type="ECO:0000256" key="2">
    <source>
        <dbReference type="ARBA" id="ARBA00005594"/>
    </source>
</evidence>
<dbReference type="InterPro" id="IPR029038">
    <property type="entry name" value="MetRS_Zn"/>
</dbReference>
<dbReference type="InterPro" id="IPR023458">
    <property type="entry name" value="Met-tRNA_ligase_1"/>
</dbReference>
<feature type="region of interest" description="Disordered" evidence="14">
    <location>
        <begin position="799"/>
        <end position="824"/>
    </location>
</feature>
<feature type="compositionally biased region" description="Basic and acidic residues" evidence="14">
    <location>
        <begin position="799"/>
        <end position="808"/>
    </location>
</feature>
<dbReference type="CDD" id="cd00814">
    <property type="entry name" value="MetRS_core"/>
    <property type="match status" value="1"/>
</dbReference>
<keyword evidence="9 13" id="KW-0648">Protein biosynthesis</keyword>
<dbReference type="InterPro" id="IPR015413">
    <property type="entry name" value="Methionyl/Leucyl_tRNA_Synth"/>
</dbReference>
<dbReference type="NCBIfam" id="NF001100">
    <property type="entry name" value="PRK00133.1"/>
    <property type="match status" value="1"/>
</dbReference>
<feature type="domain" description="WHEP-TRS" evidence="15">
    <location>
        <begin position="823"/>
        <end position="879"/>
    </location>
</feature>
<proteinExistence type="inferred from homology"/>
<dbReference type="InterPro" id="IPR001412">
    <property type="entry name" value="aa-tRNA-synth_I_CS"/>
</dbReference>
<dbReference type="InterPro" id="IPR000738">
    <property type="entry name" value="WHEP-TRS_dom"/>
</dbReference>
<keyword evidence="7 13" id="KW-0547">Nucleotide-binding</keyword>
<evidence type="ECO:0000256" key="9">
    <source>
        <dbReference type="ARBA" id="ARBA00022917"/>
    </source>
</evidence>
<gene>
    <name evidence="16" type="primary">Mars</name>
</gene>
<keyword evidence="8 13" id="KW-0067">ATP-binding</keyword>
<dbReference type="SUPFAM" id="SSF52374">
    <property type="entry name" value="Nucleotidylyl transferase"/>
    <property type="match status" value="1"/>
</dbReference>
<evidence type="ECO:0000259" key="15">
    <source>
        <dbReference type="PROSITE" id="PS51185"/>
    </source>
</evidence>
<evidence type="ECO:0000256" key="4">
    <source>
        <dbReference type="ARBA" id="ARBA00018335"/>
    </source>
</evidence>
<reference evidence="16" key="1">
    <citation type="submission" date="2014-05" db="EMBL/GenBank/DDBJ databases">
        <authorList>
            <person name="Chronopoulou M."/>
        </authorList>
    </citation>
    <scope>NUCLEOTIDE SEQUENCE</scope>
    <source>
        <tissue evidence="16">Whole organism</tissue>
    </source>
</reference>
<dbReference type="OrthoDB" id="5844513at2759"/>
<comment type="subcellular location">
    <subcellularLocation>
        <location evidence="1">Cytoplasm</location>
    </subcellularLocation>
</comment>
<evidence type="ECO:0000256" key="8">
    <source>
        <dbReference type="ARBA" id="ARBA00022840"/>
    </source>
</evidence>
<dbReference type="InterPro" id="IPR009080">
    <property type="entry name" value="tRNAsynth_Ia_anticodon-bd"/>
</dbReference>
<evidence type="ECO:0000256" key="5">
    <source>
        <dbReference type="ARBA" id="ARBA00022490"/>
    </source>
</evidence>
<dbReference type="SUPFAM" id="SSF47060">
    <property type="entry name" value="S15/NS1 RNA-binding domain"/>
    <property type="match status" value="1"/>
</dbReference>
<dbReference type="PRINTS" id="PR01041">
    <property type="entry name" value="TRNASYNTHMET"/>
</dbReference>
<dbReference type="GO" id="GO:0006431">
    <property type="term" value="P:methionyl-tRNA aminoacylation"/>
    <property type="evidence" value="ECO:0007669"/>
    <property type="project" value="InterPro"/>
</dbReference>
<dbReference type="GO" id="GO:0005829">
    <property type="term" value="C:cytosol"/>
    <property type="evidence" value="ECO:0007669"/>
    <property type="project" value="TreeGrafter"/>
</dbReference>
<sequence>MNMDIVLSGRIGDLNLLKMALLLQEYTKDNAPSSIQFLQCEKDASLVLGRLKFTSYKVAYLYFIEKAHSSLKTSEPSFFKWENEEFIPILRSFYADLSKKPSFQLIMPLLKSKLSSREDPLTDLLLWANLYFFFSHPIHSEEAFRVLPELKSFHESLYSKKTQKTLQLIKFEGVEFPEVQGIVLQSLPLLIVKGTPDRVEKINLSDLKKETNNWRRGIITKKNDKSTQKDGTILPVKGEKNILITSALPYVNNVPHLGNIVGSVLSADVYARYCRLRGYNTLFICGTDEHGTTTEKKALEEDVSPREICDKYHALHSGIYEWFHLSFDRFGRTTSEKNKKLTQDIFWKLYNKGYILEDSMDQLWCESCSRFLADRFVEGICPFCKKEGARGDQCDACGKLINSIELIDPQCSSCKSPPRVKNTKHLFLDLPKLEDKLSDWLEKSSLNWTNNARVIAKSWVKLGLKPRCITRDLKWGVPVPLEGYQDKVFYMWIDAPIGYIGITANYSDSWEKWWKDAENVELIQFMGKDNVPFHSIIFPSILLGSDDSWVKVNKIMSTEYLNYEETKFSKSRGIGVFGNDVIDTGIPADIWRFYLIYTRPENQDSAFKWNDLLLKNNTELLNNLGNFVNRALKFSKENFGGVVSSISEKDLTNDPELVSYIKDVSKQIQVYVDFMEKSRQRDGVSSFLTVSRLGNQLMQSYTPWKRVKGTEEDKAKAHLIINLCVNTAALLSVLIFPVMPQLSAKIQKQLNVSLEQINSLNSTTDFVRLIKDGHVIGTPEPLISEIKENDIKLFEKKFGGSQSERESQNKTAPSSSNSLSSTNVGDIEKELAQTANKVRDLKANKAEKSIIDSEVKILLGLKKKLAELTGVPIVEDKKKSKKSKK</sequence>
<dbReference type="InterPro" id="IPR014758">
    <property type="entry name" value="Met-tRNA_synth"/>
</dbReference>
<dbReference type="Pfam" id="PF19303">
    <property type="entry name" value="Anticodon_3"/>
    <property type="match status" value="1"/>
</dbReference>
<dbReference type="InterPro" id="IPR009068">
    <property type="entry name" value="uS15_NS1_RNA-bd_sf"/>
</dbReference>
<dbReference type="Gene3D" id="3.40.50.620">
    <property type="entry name" value="HUPs"/>
    <property type="match status" value="1"/>
</dbReference>
<dbReference type="SMART" id="SM00991">
    <property type="entry name" value="WHEP-TRS"/>
    <property type="match status" value="1"/>
</dbReference>
<evidence type="ECO:0000256" key="14">
    <source>
        <dbReference type="SAM" id="MobiDB-lite"/>
    </source>
</evidence>
<keyword evidence="10 13" id="KW-0030">Aminoacyl-tRNA synthetase</keyword>
<dbReference type="InterPro" id="IPR014729">
    <property type="entry name" value="Rossmann-like_a/b/a_fold"/>
</dbReference>
<evidence type="ECO:0000256" key="13">
    <source>
        <dbReference type="RuleBase" id="RU363039"/>
    </source>
</evidence>
<protein>
    <recommendedName>
        <fullName evidence="4">Methionine--tRNA ligase, cytoplasmic</fullName>
        <ecNumber evidence="3">6.1.1.10</ecNumber>
    </recommendedName>
    <alternativeName>
        <fullName evidence="11">Methionyl-tRNA synthetase</fullName>
    </alternativeName>
</protein>
<dbReference type="EMBL" id="HACA01018979">
    <property type="protein sequence ID" value="CDW36340.1"/>
    <property type="molecule type" value="Transcribed_RNA"/>
</dbReference>
<dbReference type="GO" id="GO:0005524">
    <property type="term" value="F:ATP binding"/>
    <property type="evidence" value="ECO:0007669"/>
    <property type="project" value="UniProtKB-KW"/>
</dbReference>
<dbReference type="GO" id="GO:0004825">
    <property type="term" value="F:methionine-tRNA ligase activity"/>
    <property type="evidence" value="ECO:0007669"/>
    <property type="project" value="UniProtKB-EC"/>
</dbReference>
<evidence type="ECO:0000256" key="3">
    <source>
        <dbReference type="ARBA" id="ARBA00012838"/>
    </source>
</evidence>
<dbReference type="SUPFAM" id="SSF57770">
    <property type="entry name" value="Methionyl-tRNA synthetase (MetRS), Zn-domain"/>
    <property type="match status" value="1"/>
</dbReference>
<dbReference type="SMR" id="A0A0K2UE88"/>
<dbReference type="GO" id="GO:0017101">
    <property type="term" value="C:aminoacyl-tRNA synthetase multienzyme complex"/>
    <property type="evidence" value="ECO:0007669"/>
    <property type="project" value="TreeGrafter"/>
</dbReference>
<dbReference type="Gene3D" id="2.20.28.20">
    <property type="entry name" value="Methionyl-tRNA synthetase, Zn-domain"/>
    <property type="match status" value="1"/>
</dbReference>
<dbReference type="PANTHER" id="PTHR45765:SF1">
    <property type="entry name" value="METHIONINE--TRNA LIGASE, CYTOPLASMIC"/>
    <property type="match status" value="1"/>
</dbReference>
<organism evidence="16">
    <name type="scientific">Lepeophtheirus salmonis</name>
    <name type="common">Salmon louse</name>
    <name type="synonym">Caligus salmonis</name>
    <dbReference type="NCBI Taxonomy" id="72036"/>
    <lineage>
        <taxon>Eukaryota</taxon>
        <taxon>Metazoa</taxon>
        <taxon>Ecdysozoa</taxon>
        <taxon>Arthropoda</taxon>
        <taxon>Crustacea</taxon>
        <taxon>Multicrustacea</taxon>
        <taxon>Hexanauplia</taxon>
        <taxon>Copepoda</taxon>
        <taxon>Siphonostomatoida</taxon>
        <taxon>Caligidae</taxon>
        <taxon>Lepeophtheirus</taxon>
    </lineage>
</organism>
<evidence type="ECO:0000256" key="1">
    <source>
        <dbReference type="ARBA" id="ARBA00004496"/>
    </source>
</evidence>
<dbReference type="AlphaFoldDB" id="A0A0K2UE88"/>
<dbReference type="Gene3D" id="1.10.730.10">
    <property type="entry name" value="Isoleucyl-tRNA Synthetase, Domain 1"/>
    <property type="match status" value="1"/>
</dbReference>
<dbReference type="NCBIfam" id="TIGR00398">
    <property type="entry name" value="metG"/>
    <property type="match status" value="1"/>
</dbReference>
<evidence type="ECO:0000256" key="6">
    <source>
        <dbReference type="ARBA" id="ARBA00022598"/>
    </source>
</evidence>
<dbReference type="HAMAP" id="MF_00098">
    <property type="entry name" value="Met_tRNA_synth_type1"/>
    <property type="match status" value="1"/>
</dbReference>
<dbReference type="Pfam" id="PF09334">
    <property type="entry name" value="tRNA-synt_1g"/>
    <property type="match status" value="1"/>
</dbReference>
<evidence type="ECO:0000313" key="16">
    <source>
        <dbReference type="EMBL" id="CDW36340.1"/>
    </source>
</evidence>
<name>A0A0K2UE88_LEPSM</name>
<keyword evidence="5" id="KW-0963">Cytoplasm</keyword>
<evidence type="ECO:0000256" key="11">
    <source>
        <dbReference type="ARBA" id="ARBA00030904"/>
    </source>
</evidence>
<dbReference type="PROSITE" id="PS00178">
    <property type="entry name" value="AA_TRNA_LIGASE_I"/>
    <property type="match status" value="1"/>
</dbReference>
<dbReference type="FunFam" id="2.20.28.20:FF:000001">
    <property type="entry name" value="Methionine--tRNA ligase"/>
    <property type="match status" value="1"/>
</dbReference>
<dbReference type="InterPro" id="IPR033911">
    <property type="entry name" value="MetRS_core"/>
</dbReference>
<comment type="similarity">
    <text evidence="2 13">Belongs to the class-I aminoacyl-tRNA synthetase family.</text>
</comment>
<evidence type="ECO:0000256" key="12">
    <source>
        <dbReference type="ARBA" id="ARBA00047364"/>
    </source>
</evidence>